<feature type="domain" description="LysM" evidence="5">
    <location>
        <begin position="166"/>
        <end position="212"/>
    </location>
</feature>
<proteinExistence type="predicted"/>
<dbReference type="InterPro" id="IPR036779">
    <property type="entry name" value="LysM_dom_sf"/>
</dbReference>
<reference evidence="7" key="1">
    <citation type="submission" date="2020-01" db="EMBL/GenBank/DDBJ databases">
        <authorList>
            <consortium name="DOE Joint Genome Institute"/>
            <person name="Haridas S."/>
            <person name="Albert R."/>
            <person name="Binder M."/>
            <person name="Bloem J."/>
            <person name="Labutti K."/>
            <person name="Salamov A."/>
            <person name="Andreopoulos B."/>
            <person name="Baker S.E."/>
            <person name="Barry K."/>
            <person name="Bills G."/>
            <person name="Bluhm B.H."/>
            <person name="Cannon C."/>
            <person name="Castanera R."/>
            <person name="Culley D.E."/>
            <person name="Daum C."/>
            <person name="Ezra D."/>
            <person name="Gonzalez J.B."/>
            <person name="Henrissat B."/>
            <person name="Kuo A."/>
            <person name="Liang C."/>
            <person name="Lipzen A."/>
            <person name="Lutzoni F."/>
            <person name="Magnuson J."/>
            <person name="Mondo S."/>
            <person name="Nolan M."/>
            <person name="Ohm R."/>
            <person name="Pangilinan J."/>
            <person name="Park H.-J."/>
            <person name="Ramirez L."/>
            <person name="Alfaro M."/>
            <person name="Sun H."/>
            <person name="Tritt A."/>
            <person name="Yoshinaga Y."/>
            <person name="Zwiers L.-H."/>
            <person name="Turgeon B.G."/>
            <person name="Goodwin S.B."/>
            <person name="Spatafora J.W."/>
            <person name="Crous P.W."/>
            <person name="Grigoriev I.V."/>
        </authorList>
    </citation>
    <scope>NUCLEOTIDE SEQUENCE</scope>
    <source>
        <strain evidence="7">CBS 342.82</strain>
    </source>
</reference>
<dbReference type="InterPro" id="IPR053214">
    <property type="entry name" value="LysM12-like"/>
</dbReference>
<dbReference type="RefSeq" id="XP_033460435.1">
    <property type="nucleotide sequence ID" value="XM_033599561.1"/>
</dbReference>
<dbReference type="GO" id="GO:0008061">
    <property type="term" value="F:chitin binding"/>
    <property type="evidence" value="ECO:0007669"/>
    <property type="project" value="UniProtKB-KW"/>
</dbReference>
<accession>A0A6J3M784</accession>
<dbReference type="Gene3D" id="3.10.350.10">
    <property type="entry name" value="LysM domain"/>
    <property type="match status" value="3"/>
</dbReference>
<gene>
    <name evidence="7" type="ORF">K489DRAFT_195222</name>
</gene>
<keyword evidence="2" id="KW-0843">Virulence</keyword>
<dbReference type="PANTHER" id="PTHR47700">
    <property type="entry name" value="V CHITINASE, PUTATIVE (AFU_ORTHOLOGUE AFUA_6G13720)-RELATED"/>
    <property type="match status" value="1"/>
</dbReference>
<dbReference type="GeneID" id="54357360"/>
<feature type="domain" description="LysM" evidence="5">
    <location>
        <begin position="100"/>
        <end position="147"/>
    </location>
</feature>
<dbReference type="PANTHER" id="PTHR47700:SF2">
    <property type="entry name" value="CHITINASE"/>
    <property type="match status" value="1"/>
</dbReference>
<dbReference type="OrthoDB" id="5985073at2759"/>
<feature type="compositionally biased region" description="Polar residues" evidence="3">
    <location>
        <begin position="241"/>
        <end position="256"/>
    </location>
</feature>
<evidence type="ECO:0000313" key="7">
    <source>
        <dbReference type="RefSeq" id="XP_033460435.1"/>
    </source>
</evidence>
<feature type="signal peptide" evidence="4">
    <location>
        <begin position="1"/>
        <end position="30"/>
    </location>
</feature>
<evidence type="ECO:0000256" key="2">
    <source>
        <dbReference type="ARBA" id="ARBA00023026"/>
    </source>
</evidence>
<evidence type="ECO:0000313" key="6">
    <source>
        <dbReference type="Proteomes" id="UP000504637"/>
    </source>
</evidence>
<keyword evidence="1" id="KW-0147">Chitin-binding</keyword>
<keyword evidence="6" id="KW-1185">Reference proteome</keyword>
<feature type="compositionally biased region" description="Polar residues" evidence="3">
    <location>
        <begin position="217"/>
        <end position="229"/>
    </location>
</feature>
<reference evidence="7" key="3">
    <citation type="submission" date="2025-08" db="UniProtKB">
        <authorList>
            <consortium name="RefSeq"/>
        </authorList>
    </citation>
    <scope>IDENTIFICATION</scope>
    <source>
        <strain evidence="7">CBS 342.82</strain>
    </source>
</reference>
<feature type="chain" id="PRO_5026904376" description="LysM domain-containing protein" evidence="4">
    <location>
        <begin position="31"/>
        <end position="339"/>
    </location>
</feature>
<dbReference type="Pfam" id="PF01476">
    <property type="entry name" value="LysM"/>
    <property type="match status" value="3"/>
</dbReference>
<dbReference type="SMART" id="SM00257">
    <property type="entry name" value="LysM"/>
    <property type="match status" value="3"/>
</dbReference>
<dbReference type="InterPro" id="IPR018392">
    <property type="entry name" value="LysM"/>
</dbReference>
<evidence type="ECO:0000256" key="1">
    <source>
        <dbReference type="ARBA" id="ARBA00022669"/>
    </source>
</evidence>
<feature type="region of interest" description="Disordered" evidence="3">
    <location>
        <begin position="217"/>
        <end position="266"/>
    </location>
</feature>
<dbReference type="PROSITE" id="PS51782">
    <property type="entry name" value="LYSM"/>
    <property type="match status" value="2"/>
</dbReference>
<evidence type="ECO:0000256" key="4">
    <source>
        <dbReference type="SAM" id="SignalP"/>
    </source>
</evidence>
<name>A0A6J3M784_9PEZI</name>
<sequence>MSFPLSLKSVALGAILAITASAGLIKKAESVPAHVCSTQTISKGDDWTHLASRCGITPERLQILNPLTNPTKLLLDHWVCCSEGTLPDHSYMTDPTGTCKTQTVSKGDTCEKLAGRCGLESTQQFRAFNPYITEQCSNLSVGQLVCCNPGKLPQISIEANLDGTCRPTTVAPGETCEALAKKCGLASLDQFLGLKQPNLKCESLAAGQQVCCSKGNLSPSPGSAPNSHNAPPPDPAAGSHNAPSPDSASNSHNSPDQGDRPNKNYKGQTCEQTLARAGDDCSAIEKAFHMDPGSLDTINQDYENKNHPLTPSWKGCNNIVQGQLICLTISCYSFESCTK</sequence>
<keyword evidence="4" id="KW-0732">Signal</keyword>
<reference evidence="7" key="2">
    <citation type="submission" date="2020-04" db="EMBL/GenBank/DDBJ databases">
        <authorList>
            <consortium name="NCBI Genome Project"/>
        </authorList>
    </citation>
    <scope>NUCLEOTIDE SEQUENCE</scope>
    <source>
        <strain evidence="7">CBS 342.82</strain>
    </source>
</reference>
<dbReference type="Proteomes" id="UP000504637">
    <property type="component" value="Unplaced"/>
</dbReference>
<dbReference type="AlphaFoldDB" id="A0A6J3M784"/>
<evidence type="ECO:0000259" key="5">
    <source>
        <dbReference type="PROSITE" id="PS51782"/>
    </source>
</evidence>
<protein>
    <recommendedName>
        <fullName evidence="5">LysM domain-containing protein</fullName>
    </recommendedName>
</protein>
<organism evidence="7">
    <name type="scientific">Dissoconium aciculare CBS 342.82</name>
    <dbReference type="NCBI Taxonomy" id="1314786"/>
    <lineage>
        <taxon>Eukaryota</taxon>
        <taxon>Fungi</taxon>
        <taxon>Dikarya</taxon>
        <taxon>Ascomycota</taxon>
        <taxon>Pezizomycotina</taxon>
        <taxon>Dothideomycetes</taxon>
        <taxon>Dothideomycetidae</taxon>
        <taxon>Mycosphaerellales</taxon>
        <taxon>Dissoconiaceae</taxon>
        <taxon>Dissoconium</taxon>
    </lineage>
</organism>
<dbReference type="CDD" id="cd00118">
    <property type="entry name" value="LysM"/>
    <property type="match status" value="1"/>
</dbReference>
<evidence type="ECO:0000256" key="3">
    <source>
        <dbReference type="SAM" id="MobiDB-lite"/>
    </source>
</evidence>